<sequence>MGSKDNQVERDDESSAVRLASELISGIIRKEMHNPSPSASGLAAKFVGMLHDVQLPETFCMQAVTAPMALREFELGYKYTHASALEAQAIESELFLNVGSQYPVFGPILELFSSGPQAAAEFNRLTYQLLPSGLAAAGNLVRLPALAAIHASWQASLTHILNTAPTGTDLISALIRTQSEVVECTSGSGGGGSASVPTVDIANDSSYGSIREQSIGDALRSPEASEALDSARTQSGVERVKTIMQSNSVLVTRAELLQESWLHNKNPILAFCSLDQPYLCPYFASVITEDKDTGKVPARLASYTFPESELAAIRTRKWSSLDLIGQALEVRRLQYGTSFSRPRADEIYVVESCLRIIREHGARLFFALNLSLSPPNGYSFTDGVDLQLEAVDFARSLPQKERDEWLKFLNTQFTECWLDEGAKHYHAKLRLGRPDSDEAQLSEFLPLHNSFHTNIKARMTRAEPVAEFRVAFPSMFSAETVALPGTAAASTSRGANGNNDANTNGSNGGKGTGGKGKGKGKGNPSNKRPVDAGPGSKSKLAMPLSAAELWLGGVVFKLDSIAQHYKLQRPDHVCWPVLLTKKKGDEALAICPDHANHGDLKAAVHKRPSGFDLDYIYKHFTRGATAEENKKANWTPPNKKSKKP</sequence>
<feature type="compositionally biased region" description="Gly residues" evidence="1">
    <location>
        <begin position="506"/>
        <end position="515"/>
    </location>
</feature>
<protein>
    <submittedName>
        <fullName evidence="2">Uncharacterized protein</fullName>
    </submittedName>
</protein>
<feature type="compositionally biased region" description="Low complexity" evidence="1">
    <location>
        <begin position="494"/>
        <end position="505"/>
    </location>
</feature>
<feature type="region of interest" description="Disordered" evidence="1">
    <location>
        <begin position="488"/>
        <end position="538"/>
    </location>
</feature>
<reference evidence="2" key="1">
    <citation type="submission" date="2021-01" db="EMBL/GenBank/DDBJ databases">
        <authorList>
            <person name="Corre E."/>
            <person name="Pelletier E."/>
            <person name="Niang G."/>
            <person name="Scheremetjew M."/>
            <person name="Finn R."/>
            <person name="Kale V."/>
            <person name="Holt S."/>
            <person name="Cochrane G."/>
            <person name="Meng A."/>
            <person name="Brown T."/>
            <person name="Cohen L."/>
        </authorList>
    </citation>
    <scope>NUCLEOTIDE SEQUENCE</scope>
    <source>
        <strain evidence="2">UTEX LB 985</strain>
    </source>
</reference>
<proteinExistence type="predicted"/>
<gene>
    <name evidence="2" type="ORF">CBRE1094_LOCUS24057</name>
</gene>
<dbReference type="AlphaFoldDB" id="A0A7S2H0C3"/>
<organism evidence="2">
    <name type="scientific">Haptolina brevifila</name>
    <dbReference type="NCBI Taxonomy" id="156173"/>
    <lineage>
        <taxon>Eukaryota</taxon>
        <taxon>Haptista</taxon>
        <taxon>Haptophyta</taxon>
        <taxon>Prymnesiophyceae</taxon>
        <taxon>Prymnesiales</taxon>
        <taxon>Prymnesiaceae</taxon>
        <taxon>Haptolina</taxon>
    </lineage>
</organism>
<evidence type="ECO:0000256" key="1">
    <source>
        <dbReference type="SAM" id="MobiDB-lite"/>
    </source>
</evidence>
<dbReference type="EMBL" id="HBGU01044169">
    <property type="protein sequence ID" value="CAD9476801.1"/>
    <property type="molecule type" value="Transcribed_RNA"/>
</dbReference>
<name>A0A7S2H0C3_9EUKA</name>
<evidence type="ECO:0000313" key="2">
    <source>
        <dbReference type="EMBL" id="CAD9476801.1"/>
    </source>
</evidence>
<accession>A0A7S2H0C3</accession>